<protein>
    <submittedName>
        <fullName evidence="2">Uncharacterized protein</fullName>
    </submittedName>
</protein>
<name>A0A139IBB1_9PEZI</name>
<evidence type="ECO:0000313" key="2">
    <source>
        <dbReference type="EMBL" id="KXT11862.1"/>
    </source>
</evidence>
<dbReference type="AlphaFoldDB" id="A0A139IBB1"/>
<organism evidence="2 3">
    <name type="scientific">Pseudocercospora musae</name>
    <dbReference type="NCBI Taxonomy" id="113226"/>
    <lineage>
        <taxon>Eukaryota</taxon>
        <taxon>Fungi</taxon>
        <taxon>Dikarya</taxon>
        <taxon>Ascomycota</taxon>
        <taxon>Pezizomycotina</taxon>
        <taxon>Dothideomycetes</taxon>
        <taxon>Dothideomycetidae</taxon>
        <taxon>Mycosphaerellales</taxon>
        <taxon>Mycosphaerellaceae</taxon>
        <taxon>Pseudocercospora</taxon>
    </lineage>
</organism>
<feature type="compositionally biased region" description="Low complexity" evidence="1">
    <location>
        <begin position="66"/>
        <end position="80"/>
    </location>
</feature>
<proteinExistence type="predicted"/>
<keyword evidence="3" id="KW-1185">Reference proteome</keyword>
<gene>
    <name evidence="2" type="ORF">AC579_4181</name>
</gene>
<feature type="region of interest" description="Disordered" evidence="1">
    <location>
        <begin position="222"/>
        <end position="243"/>
    </location>
</feature>
<comment type="caution">
    <text evidence="2">The sequence shown here is derived from an EMBL/GenBank/DDBJ whole genome shotgun (WGS) entry which is preliminary data.</text>
</comment>
<reference evidence="2 3" key="1">
    <citation type="submission" date="2015-07" db="EMBL/GenBank/DDBJ databases">
        <title>Comparative genomics of the Sigatoka disease complex on banana suggests a link between parallel evolutionary changes in Pseudocercospora fijiensis and Pseudocercospora eumusae and increased virulence on the banana host.</title>
        <authorList>
            <person name="Chang T.-C."/>
            <person name="Salvucci A."/>
            <person name="Crous P.W."/>
            <person name="Stergiopoulos I."/>
        </authorList>
    </citation>
    <scope>NUCLEOTIDE SEQUENCE [LARGE SCALE GENOMIC DNA]</scope>
    <source>
        <strain evidence="2 3">CBS 116634</strain>
    </source>
</reference>
<evidence type="ECO:0000256" key="1">
    <source>
        <dbReference type="SAM" id="MobiDB-lite"/>
    </source>
</evidence>
<dbReference type="EMBL" id="LFZO01000177">
    <property type="protein sequence ID" value="KXT11862.1"/>
    <property type="molecule type" value="Genomic_DNA"/>
</dbReference>
<evidence type="ECO:0000313" key="3">
    <source>
        <dbReference type="Proteomes" id="UP000073492"/>
    </source>
</evidence>
<accession>A0A139IBB1</accession>
<feature type="region of interest" description="Disordered" evidence="1">
    <location>
        <begin position="268"/>
        <end position="292"/>
    </location>
</feature>
<sequence length="420" mass="46641">MEAFQEAINGHDVYATTYQQSYYTPPVYADSTDMPCRGARPTQVAADLAAMARGSIAPPYKVEQFSNPTTPTQNTPSLTPDPESHGSGSSTLFIKQSPRSSPPTAQHSLREERLPSNTPSINVGSKEDPIDIDDNRESRSPVPHALPRSRKGRSLGEHSTKHIRELRAKAEGGSIEAALKLGWSVERMTVLFNQDKIRRGIPTTKDTPIDDENLLARIEQRKENGREASKRRAHKLKARASQGDIEAAKKLKLSNKTMSTMFPDRAEDVPHQQKIERTGSPTESHEFQQQLKRGGTVKLGAADESTPLPAPRYDSHSQTLTAVPNFRSEQSWGTLTPHGMQASTFHQTELQLLTARDEWSRMAALAQGNAQTLDHRLRQHRRLREDIGAVVYDAIAPSRNPRGQELKWIQESGLENGGTE</sequence>
<feature type="compositionally biased region" description="Polar residues" evidence="1">
    <location>
        <begin position="279"/>
        <end position="291"/>
    </location>
</feature>
<feature type="region of interest" description="Disordered" evidence="1">
    <location>
        <begin position="59"/>
        <end position="160"/>
    </location>
</feature>
<feature type="compositionally biased region" description="Polar residues" evidence="1">
    <location>
        <begin position="86"/>
        <end position="107"/>
    </location>
</feature>
<dbReference type="Proteomes" id="UP000073492">
    <property type="component" value="Unassembled WGS sequence"/>
</dbReference>
<feature type="compositionally biased region" description="Basic and acidic residues" evidence="1">
    <location>
        <begin position="268"/>
        <end position="277"/>
    </location>
</feature>
<feature type="compositionally biased region" description="Basic and acidic residues" evidence="1">
    <location>
        <begin position="125"/>
        <end position="139"/>
    </location>
</feature>
<dbReference type="OrthoDB" id="3645134at2759"/>